<feature type="non-terminal residue" evidence="5">
    <location>
        <position position="1"/>
    </location>
</feature>
<dbReference type="PANTHER" id="PTHR11142">
    <property type="entry name" value="PSEUDOURIDYLATE SYNTHASE"/>
    <property type="match status" value="1"/>
</dbReference>
<proteinExistence type="inferred from homology"/>
<feature type="domain" description="Pseudouridine synthase I TruA alpha/beta" evidence="4">
    <location>
        <begin position="8"/>
        <end position="67"/>
    </location>
</feature>
<dbReference type="NCBIfam" id="TIGR00071">
    <property type="entry name" value="hisT_truA"/>
    <property type="match status" value="1"/>
</dbReference>
<feature type="domain" description="Pseudouridine synthase I TruA alpha/beta" evidence="4">
    <location>
        <begin position="111"/>
        <end position="214"/>
    </location>
</feature>
<dbReference type="CDD" id="cd02570">
    <property type="entry name" value="PseudoU_synth_EcTruA"/>
    <property type="match status" value="1"/>
</dbReference>
<dbReference type="EMBL" id="LAZR01031674">
    <property type="protein sequence ID" value="KKL53045.1"/>
    <property type="molecule type" value="Genomic_DNA"/>
</dbReference>
<dbReference type="InterPro" id="IPR020097">
    <property type="entry name" value="PsdUridine_synth_TruA_a/b_dom"/>
</dbReference>
<evidence type="ECO:0000313" key="5">
    <source>
        <dbReference type="EMBL" id="KKL53045.1"/>
    </source>
</evidence>
<dbReference type="GO" id="GO:0009982">
    <property type="term" value="F:pseudouridine synthase activity"/>
    <property type="evidence" value="ECO:0007669"/>
    <property type="project" value="InterPro"/>
</dbReference>
<dbReference type="AlphaFoldDB" id="A0A0F9F708"/>
<dbReference type="GO" id="GO:0003723">
    <property type="term" value="F:RNA binding"/>
    <property type="evidence" value="ECO:0007669"/>
    <property type="project" value="InterPro"/>
</dbReference>
<dbReference type="Pfam" id="PF01416">
    <property type="entry name" value="PseudoU_synth_1"/>
    <property type="match status" value="2"/>
</dbReference>
<dbReference type="Gene3D" id="3.30.70.660">
    <property type="entry name" value="Pseudouridine synthase I, catalytic domain, C-terminal subdomain"/>
    <property type="match status" value="1"/>
</dbReference>
<dbReference type="InterPro" id="IPR020103">
    <property type="entry name" value="PsdUridine_synth_cat_dom_sf"/>
</dbReference>
<dbReference type="InterPro" id="IPR020094">
    <property type="entry name" value="TruA/RsuA/RluB/E/F_N"/>
</dbReference>
<dbReference type="PANTHER" id="PTHR11142:SF0">
    <property type="entry name" value="TRNA PSEUDOURIDINE SYNTHASE-LIKE 1"/>
    <property type="match status" value="1"/>
</dbReference>
<evidence type="ECO:0000256" key="2">
    <source>
        <dbReference type="ARBA" id="ARBA00022694"/>
    </source>
</evidence>
<evidence type="ECO:0000256" key="3">
    <source>
        <dbReference type="ARBA" id="ARBA00023235"/>
    </source>
</evidence>
<organism evidence="5">
    <name type="scientific">marine sediment metagenome</name>
    <dbReference type="NCBI Taxonomy" id="412755"/>
    <lineage>
        <taxon>unclassified sequences</taxon>
        <taxon>metagenomes</taxon>
        <taxon>ecological metagenomes</taxon>
    </lineage>
</organism>
<accession>A0A0F9F708</accession>
<dbReference type="Gene3D" id="3.30.70.580">
    <property type="entry name" value="Pseudouridine synthase I, catalytic domain, N-terminal subdomain"/>
    <property type="match status" value="1"/>
</dbReference>
<gene>
    <name evidence="5" type="ORF">LCGC14_2279400</name>
</gene>
<reference evidence="5" key="1">
    <citation type="journal article" date="2015" name="Nature">
        <title>Complex archaea that bridge the gap between prokaryotes and eukaryotes.</title>
        <authorList>
            <person name="Spang A."/>
            <person name="Saw J.H."/>
            <person name="Jorgensen S.L."/>
            <person name="Zaremba-Niedzwiedzka K."/>
            <person name="Martijn J."/>
            <person name="Lind A.E."/>
            <person name="van Eijk R."/>
            <person name="Schleper C."/>
            <person name="Guy L."/>
            <person name="Ettema T.J."/>
        </authorList>
    </citation>
    <scope>NUCLEOTIDE SEQUENCE</scope>
</reference>
<comment type="caution">
    <text evidence="5">The sequence shown here is derived from an EMBL/GenBank/DDBJ whole genome shotgun (WGS) entry which is preliminary data.</text>
</comment>
<protein>
    <recommendedName>
        <fullName evidence="4">Pseudouridine synthase I TruA alpha/beta domain-containing protein</fullName>
    </recommendedName>
</protein>
<dbReference type="InterPro" id="IPR001406">
    <property type="entry name" value="PsdUridine_synth_TruA"/>
</dbReference>
<dbReference type="InterPro" id="IPR020095">
    <property type="entry name" value="PsdUridine_synth_TruA_C"/>
</dbReference>
<keyword evidence="2" id="KW-0819">tRNA processing</keyword>
<dbReference type="HAMAP" id="MF_00171">
    <property type="entry name" value="TruA"/>
    <property type="match status" value="1"/>
</dbReference>
<dbReference type="GO" id="GO:0031119">
    <property type="term" value="P:tRNA pseudouridine synthesis"/>
    <property type="evidence" value="ECO:0007669"/>
    <property type="project" value="TreeGrafter"/>
</dbReference>
<dbReference type="PIRSF" id="PIRSF001430">
    <property type="entry name" value="tRNA_psdUrid_synth"/>
    <property type="match status" value="1"/>
</dbReference>
<evidence type="ECO:0000256" key="1">
    <source>
        <dbReference type="ARBA" id="ARBA00009375"/>
    </source>
</evidence>
<evidence type="ECO:0000259" key="4">
    <source>
        <dbReference type="Pfam" id="PF01416"/>
    </source>
</evidence>
<dbReference type="SUPFAM" id="SSF55120">
    <property type="entry name" value="Pseudouridine synthase"/>
    <property type="match status" value="1"/>
</dbReference>
<name>A0A0F9F708_9ZZZZ</name>
<sequence length="229" mass="25282">RALRSLTGEPIRVALAGRTDAGVHARGQVAAFTSGSRHGPDVFVRALNHHLPDQIAVRMVREVALTFDPRRQAVSRWYRYTIHNGRQRPALMRAVVWQVAEPLDADAMAEAAASLVGEHDFAAFTQPSFAGRRSTCRRMTRAEVKRCGRRILVEVEANAFLPHQVRRIVGSLVEVGRGRLSAGEFGSLLREAKPGAASLTAPARGLCLMKVRYEDGLFDDEDDETDEDV</sequence>
<keyword evidence="3" id="KW-0413">Isomerase</keyword>
<comment type="similarity">
    <text evidence="1">Belongs to the tRNA pseudouridine synthase TruA family.</text>
</comment>